<dbReference type="Proteomes" id="UP001215598">
    <property type="component" value="Unassembled WGS sequence"/>
</dbReference>
<evidence type="ECO:0000313" key="2">
    <source>
        <dbReference type="Proteomes" id="UP001215598"/>
    </source>
</evidence>
<accession>A0AAD7NGL6</accession>
<organism evidence="1 2">
    <name type="scientific">Mycena metata</name>
    <dbReference type="NCBI Taxonomy" id="1033252"/>
    <lineage>
        <taxon>Eukaryota</taxon>
        <taxon>Fungi</taxon>
        <taxon>Dikarya</taxon>
        <taxon>Basidiomycota</taxon>
        <taxon>Agaricomycotina</taxon>
        <taxon>Agaricomycetes</taxon>
        <taxon>Agaricomycetidae</taxon>
        <taxon>Agaricales</taxon>
        <taxon>Marasmiineae</taxon>
        <taxon>Mycenaceae</taxon>
        <taxon>Mycena</taxon>
    </lineage>
</organism>
<evidence type="ECO:0000313" key="1">
    <source>
        <dbReference type="EMBL" id="KAJ7759054.1"/>
    </source>
</evidence>
<comment type="caution">
    <text evidence="1">The sequence shown here is derived from an EMBL/GenBank/DDBJ whole genome shotgun (WGS) entry which is preliminary data.</text>
</comment>
<reference evidence="1" key="1">
    <citation type="submission" date="2023-03" db="EMBL/GenBank/DDBJ databases">
        <title>Massive genome expansion in bonnet fungi (Mycena s.s.) driven by repeated elements and novel gene families across ecological guilds.</title>
        <authorList>
            <consortium name="Lawrence Berkeley National Laboratory"/>
            <person name="Harder C.B."/>
            <person name="Miyauchi S."/>
            <person name="Viragh M."/>
            <person name="Kuo A."/>
            <person name="Thoen E."/>
            <person name="Andreopoulos B."/>
            <person name="Lu D."/>
            <person name="Skrede I."/>
            <person name="Drula E."/>
            <person name="Henrissat B."/>
            <person name="Morin E."/>
            <person name="Kohler A."/>
            <person name="Barry K."/>
            <person name="LaButti K."/>
            <person name="Morin E."/>
            <person name="Salamov A."/>
            <person name="Lipzen A."/>
            <person name="Mereny Z."/>
            <person name="Hegedus B."/>
            <person name="Baldrian P."/>
            <person name="Stursova M."/>
            <person name="Weitz H."/>
            <person name="Taylor A."/>
            <person name="Grigoriev I.V."/>
            <person name="Nagy L.G."/>
            <person name="Martin F."/>
            <person name="Kauserud H."/>
        </authorList>
    </citation>
    <scope>NUCLEOTIDE SEQUENCE</scope>
    <source>
        <strain evidence="1">CBHHK182m</strain>
    </source>
</reference>
<keyword evidence="2" id="KW-1185">Reference proteome</keyword>
<sequence>MSNPMSNLEKAYTDMICAELPRLLTAEEVEHLSSSLHSLQLKADKHRTENLLNLLSWRITICDFITGRSVTPFRCIKEVRDLKTCIEILEREHL</sequence>
<gene>
    <name evidence="1" type="ORF">B0H16DRAFT_1720477</name>
</gene>
<dbReference type="EMBL" id="JARKIB010000040">
    <property type="protein sequence ID" value="KAJ7759054.1"/>
    <property type="molecule type" value="Genomic_DNA"/>
</dbReference>
<protein>
    <submittedName>
        <fullName evidence="1">Uncharacterized protein</fullName>
    </submittedName>
</protein>
<dbReference type="AlphaFoldDB" id="A0AAD7NGL6"/>
<name>A0AAD7NGL6_9AGAR</name>
<proteinExistence type="predicted"/>